<organism evidence="1 2">
    <name type="scientific">Spinacia oleracea</name>
    <name type="common">Spinach</name>
    <dbReference type="NCBI Taxonomy" id="3562"/>
    <lineage>
        <taxon>Eukaryota</taxon>
        <taxon>Viridiplantae</taxon>
        <taxon>Streptophyta</taxon>
        <taxon>Embryophyta</taxon>
        <taxon>Tracheophyta</taxon>
        <taxon>Spermatophyta</taxon>
        <taxon>Magnoliopsida</taxon>
        <taxon>eudicotyledons</taxon>
        <taxon>Gunneridae</taxon>
        <taxon>Pentapetalae</taxon>
        <taxon>Caryophyllales</taxon>
        <taxon>Chenopodiaceae</taxon>
        <taxon>Chenopodioideae</taxon>
        <taxon>Anserineae</taxon>
        <taxon>Spinacia</taxon>
    </lineage>
</organism>
<dbReference type="AlphaFoldDB" id="A0A9R0K657"/>
<dbReference type="GeneID" id="110798280"/>
<protein>
    <submittedName>
        <fullName evidence="2">Uncharacterized protein isoform X1</fullName>
    </submittedName>
</protein>
<name>A0A9R0K657_SPIOL</name>
<dbReference type="OrthoDB" id="2016444at2759"/>
<dbReference type="KEGG" id="soe:110798280"/>
<reference evidence="1" key="1">
    <citation type="journal article" date="2021" name="Nat. Commun.">
        <title>Genomic analyses provide insights into spinach domestication and the genetic basis of agronomic traits.</title>
        <authorList>
            <person name="Cai X."/>
            <person name="Sun X."/>
            <person name="Xu C."/>
            <person name="Sun H."/>
            <person name="Wang X."/>
            <person name="Ge C."/>
            <person name="Zhang Z."/>
            <person name="Wang Q."/>
            <person name="Fei Z."/>
            <person name="Jiao C."/>
            <person name="Wang Q."/>
        </authorList>
    </citation>
    <scope>NUCLEOTIDE SEQUENCE [LARGE SCALE GENOMIC DNA]</scope>
    <source>
        <strain evidence="1">cv. Varoflay</strain>
    </source>
</reference>
<dbReference type="PANTHER" id="PTHR35288">
    <property type="entry name" value="TAIL FIBER"/>
    <property type="match status" value="1"/>
</dbReference>
<proteinExistence type="predicted"/>
<evidence type="ECO:0000313" key="2">
    <source>
        <dbReference type="RefSeq" id="XP_021859148.1"/>
    </source>
</evidence>
<evidence type="ECO:0000313" key="1">
    <source>
        <dbReference type="Proteomes" id="UP000813463"/>
    </source>
</evidence>
<dbReference type="Proteomes" id="UP000813463">
    <property type="component" value="Chromosome 4"/>
</dbReference>
<gene>
    <name evidence="2" type="primary">LOC110798280</name>
</gene>
<accession>A0A9R0K657</accession>
<dbReference type="RefSeq" id="XP_021859148.1">
    <property type="nucleotide sequence ID" value="XM_022003456.2"/>
</dbReference>
<dbReference type="PANTHER" id="PTHR35288:SF1">
    <property type="entry name" value="TAIL FIBER"/>
    <property type="match status" value="1"/>
</dbReference>
<sequence>MGSSRKWAKSISSIASRLYFLLIIFQVPLFRVPCRSGICINPVQVTSSQLIASEILPVSCVKILLYPGAIVNAVINGINIPSYDHLLEVYNFTHIKEASAIIDLRHLEILAGSYFCVTGAILGLLKYTRLSLFGMLLLIWGLIKEVIKQKSTCLNTCQLTQVYPIMLVALITALSSVKSDVRVIIRSFQAHYSATAAVEMHEHVKKRKKDREMKRLEWNVNYVNNNAKTPRSTKVAQEGITNTFY</sequence>
<keyword evidence="1" id="KW-1185">Reference proteome</keyword>
<reference evidence="2" key="2">
    <citation type="submission" date="2025-08" db="UniProtKB">
        <authorList>
            <consortium name="RefSeq"/>
        </authorList>
    </citation>
    <scope>IDENTIFICATION</scope>
    <source>
        <tissue evidence="2">Leaf</tissue>
    </source>
</reference>